<name>A0A427AMS3_ENSVE</name>
<keyword evidence="2" id="KW-1133">Transmembrane helix</keyword>
<evidence type="ECO:0000256" key="1">
    <source>
        <dbReference type="SAM" id="MobiDB-lite"/>
    </source>
</evidence>
<feature type="transmembrane region" description="Helical" evidence="2">
    <location>
        <begin position="137"/>
        <end position="155"/>
    </location>
</feature>
<feature type="compositionally biased region" description="Basic and acidic residues" evidence="1">
    <location>
        <begin position="77"/>
        <end position="86"/>
    </location>
</feature>
<evidence type="ECO:0000313" key="3">
    <source>
        <dbReference type="EMBL" id="RRT77528.1"/>
    </source>
</evidence>
<reference evidence="3 4" key="1">
    <citation type="journal article" date="2014" name="Agronomy (Basel)">
        <title>A Draft Genome Sequence for Ensete ventricosum, the Drought-Tolerant Tree Against Hunger.</title>
        <authorList>
            <person name="Harrison J."/>
            <person name="Moore K.A."/>
            <person name="Paszkiewicz K."/>
            <person name="Jones T."/>
            <person name="Grant M."/>
            <person name="Ambacheew D."/>
            <person name="Muzemil S."/>
            <person name="Studholme D.J."/>
        </authorList>
    </citation>
    <scope>NUCLEOTIDE SEQUENCE [LARGE SCALE GENOMIC DNA]</scope>
</reference>
<evidence type="ECO:0000256" key="2">
    <source>
        <dbReference type="SAM" id="Phobius"/>
    </source>
</evidence>
<keyword evidence="2" id="KW-0812">Transmembrane</keyword>
<feature type="region of interest" description="Disordered" evidence="1">
    <location>
        <begin position="40"/>
        <end position="62"/>
    </location>
</feature>
<sequence length="181" mass="20444">MIQSPDGNRATGFLPKSITTSMSSRISSFRASSLRILGGTSSRNSSSSSWTAAAAVEAPPSDLDRVGTEPWWLQREQRSASGRRMDGATALRGPGEWRNDEEEQTMRLGLCVWSCEKAFTWEEEAEAKAFNISRLRLLLFFVSVVVLIVSLRFFVERVERGRSRRRKDREGIGGRKMRRNL</sequence>
<feature type="compositionally biased region" description="Low complexity" evidence="1">
    <location>
        <begin position="40"/>
        <end position="61"/>
    </location>
</feature>
<organism evidence="3 4">
    <name type="scientific">Ensete ventricosum</name>
    <name type="common">Abyssinian banana</name>
    <name type="synonym">Musa ensete</name>
    <dbReference type="NCBI Taxonomy" id="4639"/>
    <lineage>
        <taxon>Eukaryota</taxon>
        <taxon>Viridiplantae</taxon>
        <taxon>Streptophyta</taxon>
        <taxon>Embryophyta</taxon>
        <taxon>Tracheophyta</taxon>
        <taxon>Spermatophyta</taxon>
        <taxon>Magnoliopsida</taxon>
        <taxon>Liliopsida</taxon>
        <taxon>Zingiberales</taxon>
        <taxon>Musaceae</taxon>
        <taxon>Ensete</taxon>
    </lineage>
</organism>
<comment type="caution">
    <text evidence="3">The sequence shown here is derived from an EMBL/GenBank/DDBJ whole genome shotgun (WGS) entry which is preliminary data.</text>
</comment>
<dbReference type="EMBL" id="AMZH03001910">
    <property type="protein sequence ID" value="RRT77528.1"/>
    <property type="molecule type" value="Genomic_DNA"/>
</dbReference>
<protein>
    <submittedName>
        <fullName evidence="3">Uncharacterized protein</fullName>
    </submittedName>
</protein>
<gene>
    <name evidence="3" type="ORF">B296_00028457</name>
</gene>
<feature type="region of interest" description="Disordered" evidence="1">
    <location>
        <begin position="77"/>
        <end position="100"/>
    </location>
</feature>
<keyword evidence="2" id="KW-0472">Membrane</keyword>
<dbReference type="Proteomes" id="UP000287651">
    <property type="component" value="Unassembled WGS sequence"/>
</dbReference>
<dbReference type="AlphaFoldDB" id="A0A427AMS3"/>
<evidence type="ECO:0000313" key="4">
    <source>
        <dbReference type="Proteomes" id="UP000287651"/>
    </source>
</evidence>
<accession>A0A427AMS3</accession>
<proteinExistence type="predicted"/>